<dbReference type="OrthoDB" id="10573609at2759"/>
<sequence length="208" mass="23843">MIWAINNLTEDVPGFVVSPSHFYNRDDVAPWRGVDREIRIKEHLTLAALECRPWKYNGEPNPAACLLLKIDNNDHVICTLEKGSTPQQNLDLVLQQRETVTFTVEGTGIVYITGYSLGDNVNIQTNPLVQQEVAGDSLSGYDDEHEVSSDTDYYSKEGNSNKIQEIKNEVVISSDFHEGDEEEWEEEEGRRRRRRRRRKTISLAMCMI</sequence>
<name>A0A2G8JKP1_STIJA</name>
<evidence type="ECO:0000313" key="3">
    <source>
        <dbReference type="EMBL" id="PIK36303.1"/>
    </source>
</evidence>
<evidence type="ECO:0000256" key="1">
    <source>
        <dbReference type="SAM" id="MobiDB-lite"/>
    </source>
</evidence>
<proteinExistence type="predicted"/>
<keyword evidence="4" id="KW-1185">Reference proteome</keyword>
<comment type="caution">
    <text evidence="3">The sequence shown here is derived from an EMBL/GenBank/DDBJ whole genome shotgun (WGS) entry which is preliminary data.</text>
</comment>
<reference evidence="3 4" key="1">
    <citation type="journal article" date="2017" name="PLoS Biol.">
        <title>The sea cucumber genome provides insights into morphological evolution and visceral regeneration.</title>
        <authorList>
            <person name="Zhang X."/>
            <person name="Sun L."/>
            <person name="Yuan J."/>
            <person name="Sun Y."/>
            <person name="Gao Y."/>
            <person name="Zhang L."/>
            <person name="Li S."/>
            <person name="Dai H."/>
            <person name="Hamel J.F."/>
            <person name="Liu C."/>
            <person name="Yu Y."/>
            <person name="Liu S."/>
            <person name="Lin W."/>
            <person name="Guo K."/>
            <person name="Jin S."/>
            <person name="Xu P."/>
            <person name="Storey K.B."/>
            <person name="Huan P."/>
            <person name="Zhang T."/>
            <person name="Zhou Y."/>
            <person name="Zhang J."/>
            <person name="Lin C."/>
            <person name="Li X."/>
            <person name="Xing L."/>
            <person name="Huo D."/>
            <person name="Sun M."/>
            <person name="Wang L."/>
            <person name="Mercier A."/>
            <person name="Li F."/>
            <person name="Yang H."/>
            <person name="Xiang J."/>
        </authorList>
    </citation>
    <scope>NUCLEOTIDE SEQUENCE [LARGE SCALE GENOMIC DNA]</scope>
    <source>
        <strain evidence="3">Shaxun</strain>
        <tissue evidence="3">Muscle</tissue>
    </source>
</reference>
<dbReference type="InterPro" id="IPR041232">
    <property type="entry name" value="NPL"/>
</dbReference>
<dbReference type="EMBL" id="MRZV01001702">
    <property type="protein sequence ID" value="PIK36303.1"/>
    <property type="molecule type" value="Genomic_DNA"/>
</dbReference>
<evidence type="ECO:0000313" key="4">
    <source>
        <dbReference type="Proteomes" id="UP000230750"/>
    </source>
</evidence>
<accession>A0A2G8JKP1</accession>
<gene>
    <name evidence="3" type="ORF">BSL78_26870</name>
</gene>
<dbReference type="Pfam" id="PF17800">
    <property type="entry name" value="NPL"/>
    <property type="match status" value="1"/>
</dbReference>
<dbReference type="Gene3D" id="2.60.120.340">
    <property type="entry name" value="Nucleoplasmin core domain"/>
    <property type="match status" value="1"/>
</dbReference>
<evidence type="ECO:0000259" key="2">
    <source>
        <dbReference type="Pfam" id="PF17800"/>
    </source>
</evidence>
<feature type="domain" description="Nucleoplasmin-like" evidence="2">
    <location>
        <begin position="43"/>
        <end position="115"/>
    </location>
</feature>
<organism evidence="3 4">
    <name type="scientific">Stichopus japonicus</name>
    <name type="common">Sea cucumber</name>
    <dbReference type="NCBI Taxonomy" id="307972"/>
    <lineage>
        <taxon>Eukaryota</taxon>
        <taxon>Metazoa</taxon>
        <taxon>Echinodermata</taxon>
        <taxon>Eleutherozoa</taxon>
        <taxon>Echinozoa</taxon>
        <taxon>Holothuroidea</taxon>
        <taxon>Aspidochirotacea</taxon>
        <taxon>Aspidochirotida</taxon>
        <taxon>Stichopodidae</taxon>
        <taxon>Apostichopus</taxon>
    </lineage>
</organism>
<feature type="region of interest" description="Disordered" evidence="1">
    <location>
        <begin position="138"/>
        <end position="157"/>
    </location>
</feature>
<dbReference type="Proteomes" id="UP000230750">
    <property type="component" value="Unassembled WGS sequence"/>
</dbReference>
<protein>
    <submittedName>
        <fullName evidence="3">FK506-binding protein 4</fullName>
    </submittedName>
</protein>
<dbReference type="AlphaFoldDB" id="A0A2G8JKP1"/>